<dbReference type="AlphaFoldDB" id="A0A1G5YKG2"/>
<sequence>MKLFKTSTKAKLKKTFASHRVFAVKTVGSLLNQETRIKKQDKLPTEHPAAVDHGLWTVDYCPLPTAL</sequence>
<gene>
    <name evidence="1" type="ORF">SAMN03080617_02606</name>
</gene>
<dbReference type="EMBL" id="FMXE01000018">
    <property type="protein sequence ID" value="SDA83003.1"/>
    <property type="molecule type" value="Genomic_DNA"/>
</dbReference>
<feature type="non-terminal residue" evidence="1">
    <location>
        <position position="67"/>
    </location>
</feature>
<protein>
    <submittedName>
        <fullName evidence="1">Uncharacterized protein</fullName>
    </submittedName>
</protein>
<dbReference type="Proteomes" id="UP000198756">
    <property type="component" value="Unassembled WGS sequence"/>
</dbReference>
<proteinExistence type="predicted"/>
<keyword evidence="2" id="KW-1185">Reference proteome</keyword>
<reference evidence="2" key="1">
    <citation type="submission" date="2016-10" db="EMBL/GenBank/DDBJ databases">
        <authorList>
            <person name="Varghese N."/>
            <person name="Submissions S."/>
        </authorList>
    </citation>
    <scope>NUCLEOTIDE SEQUENCE [LARGE SCALE GENOMIC DNA]</scope>
    <source>
        <strain evidence="2">DSM 22703</strain>
    </source>
</reference>
<evidence type="ECO:0000313" key="1">
    <source>
        <dbReference type="EMBL" id="SDA83003.1"/>
    </source>
</evidence>
<accession>A0A1G5YKG2</accession>
<evidence type="ECO:0000313" key="2">
    <source>
        <dbReference type="Proteomes" id="UP000198756"/>
    </source>
</evidence>
<organism evidence="1 2">
    <name type="scientific">Algoriphagus alkaliphilus</name>
    <dbReference type="NCBI Taxonomy" id="279824"/>
    <lineage>
        <taxon>Bacteria</taxon>
        <taxon>Pseudomonadati</taxon>
        <taxon>Bacteroidota</taxon>
        <taxon>Cytophagia</taxon>
        <taxon>Cytophagales</taxon>
        <taxon>Cyclobacteriaceae</taxon>
        <taxon>Algoriphagus</taxon>
    </lineage>
</organism>
<name>A0A1G5YKG2_9BACT</name>